<gene>
    <name evidence="1" type="ORF">BG006_010314</name>
</gene>
<evidence type="ECO:0000313" key="1">
    <source>
        <dbReference type="EMBL" id="KAF9326238.1"/>
    </source>
</evidence>
<organism evidence="1 2">
    <name type="scientific">Podila minutissima</name>
    <dbReference type="NCBI Taxonomy" id="64525"/>
    <lineage>
        <taxon>Eukaryota</taxon>
        <taxon>Fungi</taxon>
        <taxon>Fungi incertae sedis</taxon>
        <taxon>Mucoromycota</taxon>
        <taxon>Mortierellomycotina</taxon>
        <taxon>Mortierellomycetes</taxon>
        <taxon>Mortierellales</taxon>
        <taxon>Mortierellaceae</taxon>
        <taxon>Podila</taxon>
    </lineage>
</organism>
<sequence>NPGQVFSVRNMTERILESMTKFSLNGRLVSDVVSYSAKLVSSSSWSSSLSLSSSPTLGHVLVEEDVEATPEDSRRLGGLQRIQDFHGKALARNLVFVGAVAPVQNGEIEEEDAPVASASWTKQPSAGGVGLLAMGVWSVIHFVV</sequence>
<keyword evidence="2" id="KW-1185">Reference proteome</keyword>
<comment type="caution">
    <text evidence="1">The sequence shown here is derived from an EMBL/GenBank/DDBJ whole genome shotgun (WGS) entry which is preliminary data.</text>
</comment>
<proteinExistence type="predicted"/>
<protein>
    <submittedName>
        <fullName evidence="1">Uncharacterized protein</fullName>
    </submittedName>
</protein>
<name>A0A9P5VIU4_9FUNG</name>
<dbReference type="AlphaFoldDB" id="A0A9P5VIU4"/>
<dbReference type="EMBL" id="JAAAUY010000808">
    <property type="protein sequence ID" value="KAF9326238.1"/>
    <property type="molecule type" value="Genomic_DNA"/>
</dbReference>
<accession>A0A9P5VIU4</accession>
<dbReference type="Proteomes" id="UP000696485">
    <property type="component" value="Unassembled WGS sequence"/>
</dbReference>
<evidence type="ECO:0000313" key="2">
    <source>
        <dbReference type="Proteomes" id="UP000696485"/>
    </source>
</evidence>
<feature type="non-terminal residue" evidence="1">
    <location>
        <position position="1"/>
    </location>
</feature>
<reference evidence="1" key="1">
    <citation type="journal article" date="2020" name="Fungal Divers.">
        <title>Resolving the Mortierellaceae phylogeny through synthesis of multi-gene phylogenetics and phylogenomics.</title>
        <authorList>
            <person name="Vandepol N."/>
            <person name="Liber J."/>
            <person name="Desiro A."/>
            <person name="Na H."/>
            <person name="Kennedy M."/>
            <person name="Barry K."/>
            <person name="Grigoriev I.V."/>
            <person name="Miller A.N."/>
            <person name="O'Donnell K."/>
            <person name="Stajich J.E."/>
            <person name="Bonito G."/>
        </authorList>
    </citation>
    <scope>NUCLEOTIDE SEQUENCE</scope>
    <source>
        <strain evidence="1">NVP1</strain>
    </source>
</reference>